<evidence type="ECO:0000256" key="1">
    <source>
        <dbReference type="RuleBase" id="RU364038"/>
    </source>
</evidence>
<dbReference type="InterPro" id="IPR036249">
    <property type="entry name" value="Thioredoxin-like_sf"/>
</dbReference>
<dbReference type="InterPro" id="IPR012336">
    <property type="entry name" value="Thioredoxin-like_fold"/>
</dbReference>
<dbReference type="SUPFAM" id="SSF52833">
    <property type="entry name" value="Thioredoxin-like"/>
    <property type="match status" value="1"/>
</dbReference>
<comment type="caution">
    <text evidence="3">The sequence shown here is derived from an EMBL/GenBank/DDBJ whole genome shotgun (WGS) entry which is preliminary data.</text>
</comment>
<comment type="similarity">
    <text evidence="1">Belongs to the thioredoxin family. DsbC subfamily.</text>
</comment>
<gene>
    <name evidence="3" type="ORF">GCM10023342_04870</name>
</gene>
<evidence type="ECO:0000259" key="2">
    <source>
        <dbReference type="Pfam" id="PF13098"/>
    </source>
</evidence>
<keyword evidence="1" id="KW-0732">Signal</keyword>
<dbReference type="RefSeq" id="WP_084173595.1">
    <property type="nucleotide sequence ID" value="NZ_BAABKI010000009.1"/>
</dbReference>
<dbReference type="Gene3D" id="3.40.30.10">
    <property type="entry name" value="Glutaredoxin"/>
    <property type="match status" value="1"/>
</dbReference>
<dbReference type="InterPro" id="IPR033954">
    <property type="entry name" value="DiS-bond_Isoase_DsbC/G"/>
</dbReference>
<dbReference type="InterPro" id="IPR051470">
    <property type="entry name" value="Thiol:disulfide_interchange"/>
</dbReference>
<name>A0ABP9R2F1_9GAMM</name>
<feature type="signal peptide" evidence="1">
    <location>
        <begin position="1"/>
        <end position="26"/>
    </location>
</feature>
<accession>A0ABP9R2F1</accession>
<evidence type="ECO:0000313" key="4">
    <source>
        <dbReference type="Proteomes" id="UP001500074"/>
    </source>
</evidence>
<protein>
    <recommendedName>
        <fullName evidence="1">Thiol:disulfide interchange protein</fullName>
    </recommendedName>
</protein>
<sequence length="204" mass="22061">MHRRSRTLSAGLLAIATLSIAVLSQAATPEAGALNVNRPEGQVNQTRQANNAERAKRLAAVPEDQRIVFRGSEKPRAVIQVFTDVTCPYSRKFHKEVPRLNEMGIEVEYLAFPRSGLQSGGARQFAQVWCAANPAEALSAAKRGDTLSNAPDCDNPVSEQYYLGLELGVQGTPTIVLPDGRMVPGYVSAERLANMLGLDTRKSG</sequence>
<dbReference type="EMBL" id="BAABKI010000009">
    <property type="protein sequence ID" value="GAA5170884.1"/>
    <property type="molecule type" value="Genomic_DNA"/>
</dbReference>
<dbReference type="Pfam" id="PF13098">
    <property type="entry name" value="Thioredoxin_2"/>
    <property type="match status" value="1"/>
</dbReference>
<comment type="subcellular location">
    <subcellularLocation>
        <location evidence="1">Periplasm</location>
    </subcellularLocation>
</comment>
<feature type="domain" description="Thioredoxin-like fold" evidence="2">
    <location>
        <begin position="76"/>
        <end position="196"/>
    </location>
</feature>
<keyword evidence="1" id="KW-0574">Periplasm</keyword>
<dbReference type="PANTHER" id="PTHR35272:SF3">
    <property type="entry name" value="THIOL:DISULFIDE INTERCHANGE PROTEIN DSBC"/>
    <property type="match status" value="1"/>
</dbReference>
<comment type="function">
    <text evidence="1">Required for disulfide bond formation in some periplasmic proteins. Acts by transferring its disulfide bond to other proteins and is reduced in the process.</text>
</comment>
<keyword evidence="4" id="KW-1185">Reference proteome</keyword>
<dbReference type="PANTHER" id="PTHR35272">
    <property type="entry name" value="THIOL:DISULFIDE INTERCHANGE PROTEIN DSBC-RELATED"/>
    <property type="match status" value="1"/>
</dbReference>
<keyword evidence="1" id="KW-0676">Redox-active center</keyword>
<proteinExistence type="inferred from homology"/>
<dbReference type="CDD" id="cd03020">
    <property type="entry name" value="DsbA_DsbC_DsbG"/>
    <property type="match status" value="1"/>
</dbReference>
<dbReference type="Proteomes" id="UP001500074">
    <property type="component" value="Unassembled WGS sequence"/>
</dbReference>
<reference evidence="4" key="1">
    <citation type="journal article" date="2019" name="Int. J. Syst. Evol. Microbiol.">
        <title>The Global Catalogue of Microorganisms (GCM) 10K type strain sequencing project: providing services to taxonomists for standard genome sequencing and annotation.</title>
        <authorList>
            <consortium name="The Broad Institute Genomics Platform"/>
            <consortium name="The Broad Institute Genome Sequencing Center for Infectious Disease"/>
            <person name="Wu L."/>
            <person name="Ma J."/>
        </authorList>
    </citation>
    <scope>NUCLEOTIDE SEQUENCE [LARGE SCALE GENOMIC DNA]</scope>
    <source>
        <strain evidence="4">JCM 18472</strain>
    </source>
</reference>
<organism evidence="3 4">
    <name type="scientific">Modicisalibacter zincidurans</name>
    <dbReference type="NCBI Taxonomy" id="1178777"/>
    <lineage>
        <taxon>Bacteria</taxon>
        <taxon>Pseudomonadati</taxon>
        <taxon>Pseudomonadota</taxon>
        <taxon>Gammaproteobacteria</taxon>
        <taxon>Oceanospirillales</taxon>
        <taxon>Halomonadaceae</taxon>
        <taxon>Modicisalibacter</taxon>
    </lineage>
</organism>
<feature type="chain" id="PRO_5044987047" description="Thiol:disulfide interchange protein" evidence="1">
    <location>
        <begin position="27"/>
        <end position="204"/>
    </location>
</feature>
<evidence type="ECO:0000313" key="3">
    <source>
        <dbReference type="EMBL" id="GAA5170884.1"/>
    </source>
</evidence>